<comment type="caution">
    <text evidence="1">The sequence shown here is derived from an EMBL/GenBank/DDBJ whole genome shotgun (WGS) entry which is preliminary data.</text>
</comment>
<gene>
    <name evidence="1" type="ORF">LCGC14_1356560</name>
</gene>
<reference evidence="1" key="1">
    <citation type="journal article" date="2015" name="Nature">
        <title>Complex archaea that bridge the gap between prokaryotes and eukaryotes.</title>
        <authorList>
            <person name="Spang A."/>
            <person name="Saw J.H."/>
            <person name="Jorgensen S.L."/>
            <person name="Zaremba-Niedzwiedzka K."/>
            <person name="Martijn J."/>
            <person name="Lind A.E."/>
            <person name="van Eijk R."/>
            <person name="Schleper C."/>
            <person name="Guy L."/>
            <person name="Ettema T.J."/>
        </authorList>
    </citation>
    <scope>NUCLEOTIDE SEQUENCE</scope>
</reference>
<name>A0A0F9KA20_9ZZZZ</name>
<accession>A0A0F9KA20</accession>
<dbReference type="AlphaFoldDB" id="A0A0F9KA20"/>
<proteinExistence type="predicted"/>
<dbReference type="EMBL" id="LAZR01008435">
    <property type="protein sequence ID" value="KKM78778.1"/>
    <property type="molecule type" value="Genomic_DNA"/>
</dbReference>
<evidence type="ECO:0000313" key="1">
    <source>
        <dbReference type="EMBL" id="KKM78778.1"/>
    </source>
</evidence>
<protein>
    <submittedName>
        <fullName evidence="1">Uncharacterized protein</fullName>
    </submittedName>
</protein>
<organism evidence="1">
    <name type="scientific">marine sediment metagenome</name>
    <dbReference type="NCBI Taxonomy" id="412755"/>
    <lineage>
        <taxon>unclassified sequences</taxon>
        <taxon>metagenomes</taxon>
        <taxon>ecological metagenomes</taxon>
    </lineage>
</organism>
<sequence>MIKDHVQTCRKLASLMEEKGVKWEWENRDYYILEEFAQPIIHVVNPEQGCRSASEMREFTGAIPIPTFTRCVEVLREWGWVFESLSRGPGEFTGPLFLTMHPVTKPQVYDVDLVVGVEAPDIDACGHAALVEAVRRMP</sequence>